<keyword evidence="3" id="KW-1185">Reference proteome</keyword>
<evidence type="ECO:0000313" key="3">
    <source>
        <dbReference type="Proteomes" id="UP000314294"/>
    </source>
</evidence>
<name>A0A4Z2E5T4_9TELE</name>
<gene>
    <name evidence="2" type="ORF">EYF80_065729</name>
</gene>
<protein>
    <submittedName>
        <fullName evidence="2">Uncharacterized protein</fullName>
    </submittedName>
</protein>
<dbReference type="EMBL" id="SRLO01016275">
    <property type="protein sequence ID" value="TNN24148.1"/>
    <property type="molecule type" value="Genomic_DNA"/>
</dbReference>
<proteinExistence type="predicted"/>
<feature type="compositionally biased region" description="Basic residues" evidence="1">
    <location>
        <begin position="7"/>
        <end position="28"/>
    </location>
</feature>
<evidence type="ECO:0000256" key="1">
    <source>
        <dbReference type="SAM" id="MobiDB-lite"/>
    </source>
</evidence>
<accession>A0A4Z2E5T4</accession>
<reference evidence="2 3" key="1">
    <citation type="submission" date="2019-03" db="EMBL/GenBank/DDBJ databases">
        <title>First draft genome of Liparis tanakae, snailfish: a comprehensive survey of snailfish specific genes.</title>
        <authorList>
            <person name="Kim W."/>
            <person name="Song I."/>
            <person name="Jeong J.-H."/>
            <person name="Kim D."/>
            <person name="Kim S."/>
            <person name="Ryu S."/>
            <person name="Song J.Y."/>
            <person name="Lee S.K."/>
        </authorList>
    </citation>
    <scope>NUCLEOTIDE SEQUENCE [LARGE SCALE GENOMIC DNA]</scope>
    <source>
        <tissue evidence="2">Muscle</tissue>
    </source>
</reference>
<dbReference type="Proteomes" id="UP000314294">
    <property type="component" value="Unassembled WGS sequence"/>
</dbReference>
<comment type="caution">
    <text evidence="2">The sequence shown here is derived from an EMBL/GenBank/DDBJ whole genome shotgun (WGS) entry which is preliminary data.</text>
</comment>
<evidence type="ECO:0000313" key="2">
    <source>
        <dbReference type="EMBL" id="TNN24148.1"/>
    </source>
</evidence>
<organism evidence="2 3">
    <name type="scientific">Liparis tanakae</name>
    <name type="common">Tanaka's snailfish</name>
    <dbReference type="NCBI Taxonomy" id="230148"/>
    <lineage>
        <taxon>Eukaryota</taxon>
        <taxon>Metazoa</taxon>
        <taxon>Chordata</taxon>
        <taxon>Craniata</taxon>
        <taxon>Vertebrata</taxon>
        <taxon>Euteleostomi</taxon>
        <taxon>Actinopterygii</taxon>
        <taxon>Neopterygii</taxon>
        <taxon>Teleostei</taxon>
        <taxon>Neoteleostei</taxon>
        <taxon>Acanthomorphata</taxon>
        <taxon>Eupercaria</taxon>
        <taxon>Perciformes</taxon>
        <taxon>Cottioidei</taxon>
        <taxon>Cottales</taxon>
        <taxon>Liparidae</taxon>
        <taxon>Liparis</taxon>
    </lineage>
</organism>
<feature type="region of interest" description="Disordered" evidence="1">
    <location>
        <begin position="1"/>
        <end position="72"/>
    </location>
</feature>
<sequence length="72" mass="7928">MLELHGTHRHKSAVRLRCRKRGSPRVRLRPGGTPNGAEAGHALDVSEGPVGIRTGRKPDTRLTSVRDPWESP</sequence>
<dbReference type="AlphaFoldDB" id="A0A4Z2E5T4"/>